<organism evidence="3">
    <name type="scientific">viral metagenome</name>
    <dbReference type="NCBI Taxonomy" id="1070528"/>
    <lineage>
        <taxon>unclassified sequences</taxon>
        <taxon>metagenomes</taxon>
        <taxon>organismal metagenomes</taxon>
    </lineage>
</organism>
<feature type="region of interest" description="Disordered" evidence="2">
    <location>
        <begin position="143"/>
        <end position="162"/>
    </location>
</feature>
<dbReference type="GO" id="GO:0046782">
    <property type="term" value="P:regulation of viral transcription"/>
    <property type="evidence" value="ECO:0007669"/>
    <property type="project" value="InterPro"/>
</dbReference>
<reference evidence="3" key="1">
    <citation type="journal article" date="2020" name="Nature">
        <title>Giant virus diversity and host interactions through global metagenomics.</title>
        <authorList>
            <person name="Schulz F."/>
            <person name="Roux S."/>
            <person name="Paez-Espino D."/>
            <person name="Jungbluth S."/>
            <person name="Walsh D.A."/>
            <person name="Denef V.J."/>
            <person name="McMahon K.D."/>
            <person name="Konstantinidis K.T."/>
            <person name="Eloe-Fadrosh E.A."/>
            <person name="Kyrpides N.C."/>
            <person name="Woyke T."/>
        </authorList>
    </citation>
    <scope>NUCLEOTIDE SEQUENCE</scope>
    <source>
        <strain evidence="3">GVMAG-M-3300023184-121</strain>
    </source>
</reference>
<protein>
    <recommendedName>
        <fullName evidence="4">Viral late gene transcription factor 3 zinc ribbon domain-containing protein</fullName>
    </recommendedName>
</protein>
<sequence length="407" mass="47905">MSEGAFFKVKSTKRSNPEARTTLDAIHNQKIQNMMEEKNQLGKYKEERSILQKKLAEPMTDMDSWRLERDIDSLDKKIKSLEDGSELMDYYLRTGDILYHYYDIQEQIQKGTATFAANKAKPGSILAILEGVAEEKKDSIDPFALSSSDVGQEKSNSTEKKSLQRNQLLNDYLQIEDPAMGRNITDEYDDPWTNCEQCGNEMIMCLNEANLTCSKCGHQEFILVDSDKPSYKDPPREICYYAYKKINHFNEWLAQFQAKESTEIPADIYDEILVQLKKERITNMGSLKPTKMREILRKMKCSKYYEHIPHIINRLNGQNAPFMSREDEEKLRHMFREIQPSFKKHCPKGRRNFLSYGYVLYKFCELLEMDEYLCCFPLLKNRDKLYLQDKTWELICRDQGWQYLKTV</sequence>
<evidence type="ECO:0000313" key="3">
    <source>
        <dbReference type="EMBL" id="QHT80650.1"/>
    </source>
</evidence>
<accession>A0A6C0HJV0</accession>
<proteinExistence type="predicted"/>
<feature type="compositionally biased region" description="Polar residues" evidence="2">
    <location>
        <begin position="145"/>
        <end position="155"/>
    </location>
</feature>
<name>A0A6C0HJV0_9ZZZZ</name>
<keyword evidence="1" id="KW-0175">Coiled coil</keyword>
<feature type="coiled-coil region" evidence="1">
    <location>
        <begin position="27"/>
        <end position="54"/>
    </location>
</feature>
<evidence type="ECO:0008006" key="4">
    <source>
        <dbReference type="Google" id="ProtNLM"/>
    </source>
</evidence>
<dbReference type="InterPro" id="IPR007031">
    <property type="entry name" value="Poxvirus_VLTF3"/>
</dbReference>
<dbReference type="EMBL" id="MN739974">
    <property type="protein sequence ID" value="QHT80650.1"/>
    <property type="molecule type" value="Genomic_DNA"/>
</dbReference>
<evidence type="ECO:0000256" key="1">
    <source>
        <dbReference type="SAM" id="Coils"/>
    </source>
</evidence>
<dbReference type="Pfam" id="PF04947">
    <property type="entry name" value="Pox_VLTF3"/>
    <property type="match status" value="1"/>
</dbReference>
<evidence type="ECO:0000256" key="2">
    <source>
        <dbReference type="SAM" id="MobiDB-lite"/>
    </source>
</evidence>
<dbReference type="AlphaFoldDB" id="A0A6C0HJV0"/>